<gene>
    <name evidence="2" type="ORF">CPT03_07050</name>
</gene>
<keyword evidence="3" id="KW-1185">Reference proteome</keyword>
<sequence length="301" mass="34934">MKKIYALVSLLLLIFLGQTKAQTAKQLEKAYQKKSTVKLKAFFDDWAKDLPPATPEQRSKMSNPVQQAYQVFEAFYNPHDLGGRGGSEFGNKIYEGFNYLIIQDKFKIYQKEKVFYTDEEAKAYAIDSIKKNVERKYHEKWIASIESGDKYFVNAYGPNNRPEWDDKGRTLIDSVTDFRPNIVGTKGTPLYLSDKYKALLDNFLGNKHVPFATGGIMNTAQAKDESADRQKFLQNYIKIFYGHWGGYWQYPSYPTISSIVFDKDLKYVKVYYGMIYEGGEAFLKLENNAWKLLSMKRTWIQ</sequence>
<dbReference type="AlphaFoldDB" id="A0A2D1U3Q9"/>
<dbReference type="KEGG" id="pgs:CPT03_07050"/>
<organism evidence="2 3">
    <name type="scientific">Pedobacter ginsengisoli</name>
    <dbReference type="NCBI Taxonomy" id="363852"/>
    <lineage>
        <taxon>Bacteria</taxon>
        <taxon>Pseudomonadati</taxon>
        <taxon>Bacteroidota</taxon>
        <taxon>Sphingobacteriia</taxon>
        <taxon>Sphingobacteriales</taxon>
        <taxon>Sphingobacteriaceae</taxon>
        <taxon>Pedobacter</taxon>
    </lineage>
</organism>
<keyword evidence="1" id="KW-0732">Signal</keyword>
<proteinExistence type="predicted"/>
<evidence type="ECO:0000256" key="1">
    <source>
        <dbReference type="SAM" id="SignalP"/>
    </source>
</evidence>
<dbReference type="Proteomes" id="UP000223749">
    <property type="component" value="Chromosome"/>
</dbReference>
<accession>A0A2D1U3Q9</accession>
<dbReference type="EMBL" id="CP024091">
    <property type="protein sequence ID" value="ATP56242.1"/>
    <property type="molecule type" value="Genomic_DNA"/>
</dbReference>
<dbReference type="RefSeq" id="WP_099438184.1">
    <property type="nucleotide sequence ID" value="NZ_CP024091.1"/>
</dbReference>
<protein>
    <submittedName>
        <fullName evidence="2">Uncharacterized protein</fullName>
    </submittedName>
</protein>
<evidence type="ECO:0000313" key="3">
    <source>
        <dbReference type="Proteomes" id="UP000223749"/>
    </source>
</evidence>
<feature type="chain" id="PRO_5013709433" evidence="1">
    <location>
        <begin position="22"/>
        <end position="301"/>
    </location>
</feature>
<reference evidence="2 3" key="1">
    <citation type="submission" date="2017-10" db="EMBL/GenBank/DDBJ databases">
        <title>Whole genome of Pedobacter ginsengisoli T01R-27 isolated from tomato rhizosphere.</title>
        <authorList>
            <person name="Weon H.-Y."/>
            <person name="Lee S.A."/>
            <person name="Sang M.K."/>
            <person name="Song J."/>
        </authorList>
    </citation>
    <scope>NUCLEOTIDE SEQUENCE [LARGE SCALE GENOMIC DNA]</scope>
    <source>
        <strain evidence="2 3">T01R-27</strain>
    </source>
</reference>
<name>A0A2D1U3Q9_9SPHI</name>
<feature type="signal peptide" evidence="1">
    <location>
        <begin position="1"/>
        <end position="21"/>
    </location>
</feature>
<evidence type="ECO:0000313" key="2">
    <source>
        <dbReference type="EMBL" id="ATP56242.1"/>
    </source>
</evidence>
<dbReference type="OrthoDB" id="1093774at2"/>